<dbReference type="SUPFAM" id="SSF53474">
    <property type="entry name" value="alpha/beta-Hydrolases"/>
    <property type="match status" value="1"/>
</dbReference>
<evidence type="ECO:0000259" key="3">
    <source>
        <dbReference type="Pfam" id="PF05057"/>
    </source>
</evidence>
<accession>A0A8S1ALJ0</accession>
<evidence type="ECO:0000256" key="1">
    <source>
        <dbReference type="ARBA" id="ARBA00007949"/>
    </source>
</evidence>
<evidence type="ECO:0000313" key="4">
    <source>
        <dbReference type="EMBL" id="CAB3247683.1"/>
    </source>
</evidence>
<dbReference type="FunFam" id="3.40.50.1820:FF:000004">
    <property type="entry name" value="Protein FAM135A isoform a"/>
    <property type="match status" value="1"/>
</dbReference>
<feature type="compositionally biased region" description="Low complexity" evidence="2">
    <location>
        <begin position="51"/>
        <end position="62"/>
    </location>
</feature>
<feature type="compositionally biased region" description="Basic and acidic residues" evidence="2">
    <location>
        <begin position="133"/>
        <end position="145"/>
    </location>
</feature>
<dbReference type="Proteomes" id="UP000494106">
    <property type="component" value="Unassembled WGS sequence"/>
</dbReference>
<feature type="region of interest" description="Disordered" evidence="2">
    <location>
        <begin position="1"/>
        <end position="163"/>
    </location>
</feature>
<feature type="compositionally biased region" description="Low complexity" evidence="2">
    <location>
        <begin position="457"/>
        <end position="469"/>
    </location>
</feature>
<feature type="compositionally biased region" description="Polar residues" evidence="2">
    <location>
        <begin position="121"/>
        <end position="131"/>
    </location>
</feature>
<organism evidence="4 5">
    <name type="scientific">Arctia plantaginis</name>
    <name type="common">Wood tiger moth</name>
    <name type="synonym">Phalaena plantaginis</name>
    <dbReference type="NCBI Taxonomy" id="874455"/>
    <lineage>
        <taxon>Eukaryota</taxon>
        <taxon>Metazoa</taxon>
        <taxon>Ecdysozoa</taxon>
        <taxon>Arthropoda</taxon>
        <taxon>Hexapoda</taxon>
        <taxon>Insecta</taxon>
        <taxon>Pterygota</taxon>
        <taxon>Neoptera</taxon>
        <taxon>Endopterygota</taxon>
        <taxon>Lepidoptera</taxon>
        <taxon>Glossata</taxon>
        <taxon>Ditrysia</taxon>
        <taxon>Noctuoidea</taxon>
        <taxon>Erebidae</taxon>
        <taxon>Arctiinae</taxon>
        <taxon>Arctia</taxon>
    </lineage>
</organism>
<feature type="compositionally biased region" description="Basic and acidic residues" evidence="2">
    <location>
        <begin position="66"/>
        <end position="90"/>
    </location>
</feature>
<feature type="compositionally biased region" description="Low complexity" evidence="2">
    <location>
        <begin position="562"/>
        <end position="577"/>
    </location>
</feature>
<gene>
    <name evidence="4" type="ORF">APLA_LOCUS11373</name>
</gene>
<comment type="caution">
    <text evidence="4">The sequence shown here is derived from an EMBL/GenBank/DDBJ whole genome shotgun (WGS) entry which is preliminary data.</text>
</comment>
<dbReference type="InterPro" id="IPR007751">
    <property type="entry name" value="DUF676_lipase-like"/>
</dbReference>
<name>A0A8S1ALJ0_ARCPL</name>
<feature type="region of interest" description="Disordered" evidence="2">
    <location>
        <begin position="453"/>
        <end position="475"/>
    </location>
</feature>
<dbReference type="AlphaFoldDB" id="A0A8S1ALJ0"/>
<dbReference type="PANTHER" id="PTHR12482:SF5">
    <property type="entry name" value="DUF676 DOMAIN-CONTAINING PROTEIN"/>
    <property type="match status" value="1"/>
</dbReference>
<dbReference type="Pfam" id="PF05057">
    <property type="entry name" value="DUF676"/>
    <property type="match status" value="1"/>
</dbReference>
<protein>
    <recommendedName>
        <fullName evidence="3">DUF676 domain-containing protein</fullName>
    </recommendedName>
</protein>
<proteinExistence type="inferred from homology"/>
<feature type="compositionally biased region" description="Low complexity" evidence="2">
    <location>
        <begin position="152"/>
        <end position="162"/>
    </location>
</feature>
<feature type="compositionally biased region" description="Polar residues" evidence="2">
    <location>
        <begin position="201"/>
        <end position="211"/>
    </location>
</feature>
<dbReference type="EMBL" id="CADEBC010000531">
    <property type="protein sequence ID" value="CAB3247683.1"/>
    <property type="molecule type" value="Genomic_DNA"/>
</dbReference>
<sequence length="932" mass="103040">MTLDRSSDGTSKSTYSKTPPSTPHSTMPSIRHKKSRSKESKLNNSGKEPAKLNSSRDSLSSHHSIKSRDSKSDRHTSKSERSTPKSDRATPKSGKSTPKSGRITPRSGLATPKSGRATPKSGAQTPKSGRSSGKPEKKTKYKASEKMTQLMSEAASSSSNESIPFELRRLESSASVPYSLDHGPELLRHCRSAASVLDEPNLNNTFGSESLPNLAPPPAFESPPLDIGDKDFKILPPENFSNKEEKRSRSNSTSSLSEQSGWVSSGRSSGPSSPDNASCQLNKNYPPVNPSVSKISSKSYEDTKENRNTEGEIISDFKRTSLNGDQLRERLLKLAVKVAQNNSNEKIECCDKEVCEECTICSDSICTDSQCEYNKLMHSNGVDAGCNSDTCTASCFQQIADMNGGKTSQRHNSFSATQGKTYNSTGRSQSEGAVKKSQTISDNLHPYIRKELPNKAPQQPQEQPPSKSSTLHKTKLKDRIQYTEKLIAAEILSLAVDRSCKSHNGKKVSPAAAVQQYSNKTKSEVNLARFAGDNDYEHLPPPQQFRDAPPPPDEFKDPPSKSPKLSRQSSKSSTPSKTPRKQQPQPTTLQLDNPLYHVCEERESNLVSIFGLAESERLFVKCREEFRQSVKYPGAIYSDFPPIENPLPYFHISDEYRMFNPEGLHLIICVHGLDGNAADLRLVKTYLELGLPGARLDFLMSERNQGDTFSDFETMTDRLVQEILNHIQNSSDPARISFVGHSLGTIIIRSALAKPQMKPFLGKLHTFLSLSGPHLGTLYNSSGLVNAGMWFMQKWKKSGSLLQLSLRDSSDPRRSFLYRLSERSQLHQFKHILLCGSGQDRYVPLHSARLELCKAAAKDTSLLGQAYREMVHNMVSPLAARSSRASVVRYDVQHALPHTASALVGRAAHIAALDSDLFIEKFLLVSALKYFR</sequence>
<feature type="domain" description="DUF676" evidence="3">
    <location>
        <begin position="662"/>
        <end position="853"/>
    </location>
</feature>
<keyword evidence="5" id="KW-1185">Reference proteome</keyword>
<feature type="compositionally biased region" description="Pro residues" evidence="2">
    <location>
        <begin position="539"/>
        <end position="552"/>
    </location>
</feature>
<evidence type="ECO:0000256" key="2">
    <source>
        <dbReference type="SAM" id="MobiDB-lite"/>
    </source>
</evidence>
<comment type="similarity">
    <text evidence="1">Belongs to the FAM135 family.</text>
</comment>
<feature type="region of interest" description="Disordered" evidence="2">
    <location>
        <begin position="199"/>
        <end position="307"/>
    </location>
</feature>
<dbReference type="Gene3D" id="3.40.50.1820">
    <property type="entry name" value="alpha/beta hydrolase"/>
    <property type="match status" value="1"/>
</dbReference>
<feature type="compositionally biased region" description="Low complexity" evidence="2">
    <location>
        <begin position="10"/>
        <end position="29"/>
    </location>
</feature>
<feature type="compositionally biased region" description="Polar residues" evidence="2">
    <location>
        <begin position="274"/>
        <end position="283"/>
    </location>
</feature>
<dbReference type="InterPro" id="IPR029058">
    <property type="entry name" value="AB_hydrolase_fold"/>
</dbReference>
<feature type="region of interest" description="Disordered" evidence="2">
    <location>
        <begin position="406"/>
        <end position="441"/>
    </location>
</feature>
<dbReference type="InterPro" id="IPR044294">
    <property type="entry name" value="Lipase-like"/>
</dbReference>
<reference evidence="4 5" key="1">
    <citation type="submission" date="2020-04" db="EMBL/GenBank/DDBJ databases">
        <authorList>
            <person name="Wallbank WR R."/>
            <person name="Pardo Diaz C."/>
            <person name="Kozak K."/>
            <person name="Martin S."/>
            <person name="Jiggins C."/>
            <person name="Moest M."/>
            <person name="Warren A I."/>
            <person name="Byers J.R.P. K."/>
            <person name="Montejo-Kovacevich G."/>
            <person name="Yen C E."/>
        </authorList>
    </citation>
    <scope>NUCLEOTIDE SEQUENCE [LARGE SCALE GENOMIC DNA]</scope>
</reference>
<feature type="region of interest" description="Disordered" evidence="2">
    <location>
        <begin position="533"/>
        <end position="591"/>
    </location>
</feature>
<feature type="compositionally biased region" description="Low complexity" evidence="2">
    <location>
        <begin position="250"/>
        <end position="273"/>
    </location>
</feature>
<dbReference type="PANTHER" id="PTHR12482">
    <property type="entry name" value="LIPASE ROG1-RELATED-RELATED"/>
    <property type="match status" value="1"/>
</dbReference>
<dbReference type="OrthoDB" id="273452at2759"/>
<evidence type="ECO:0000313" key="5">
    <source>
        <dbReference type="Proteomes" id="UP000494106"/>
    </source>
</evidence>